<dbReference type="InterPro" id="IPR000914">
    <property type="entry name" value="SBP_5_dom"/>
</dbReference>
<dbReference type="InterPro" id="IPR030678">
    <property type="entry name" value="Peptide/Ni-bd"/>
</dbReference>
<name>A0ABU6FHU2_9ACTN</name>
<protein>
    <submittedName>
        <fullName evidence="7">ABC transporter substrate-binding protein</fullName>
    </submittedName>
</protein>
<dbReference type="SUPFAM" id="SSF53850">
    <property type="entry name" value="Periplasmic binding protein-like II"/>
    <property type="match status" value="1"/>
</dbReference>
<keyword evidence="8" id="KW-1185">Reference proteome</keyword>
<proteinExistence type="inferred from homology"/>
<dbReference type="CDD" id="cd08494">
    <property type="entry name" value="PBP2_NikA_DppA_OppA_like_6"/>
    <property type="match status" value="1"/>
</dbReference>
<dbReference type="EMBL" id="JAOZYC010000164">
    <property type="protein sequence ID" value="MEB8342421.1"/>
    <property type="molecule type" value="Genomic_DNA"/>
</dbReference>
<keyword evidence="3" id="KW-0813">Transport</keyword>
<dbReference type="PIRSF" id="PIRSF002741">
    <property type="entry name" value="MppA"/>
    <property type="match status" value="1"/>
</dbReference>
<dbReference type="PANTHER" id="PTHR30290">
    <property type="entry name" value="PERIPLASMIC BINDING COMPONENT OF ABC TRANSPORTER"/>
    <property type="match status" value="1"/>
</dbReference>
<feature type="chain" id="PRO_5047141457" evidence="5">
    <location>
        <begin position="32"/>
        <end position="516"/>
    </location>
</feature>
<dbReference type="InterPro" id="IPR039424">
    <property type="entry name" value="SBP_5"/>
</dbReference>
<evidence type="ECO:0000256" key="2">
    <source>
        <dbReference type="ARBA" id="ARBA00005695"/>
    </source>
</evidence>
<evidence type="ECO:0000259" key="6">
    <source>
        <dbReference type="Pfam" id="PF00496"/>
    </source>
</evidence>
<dbReference type="PANTHER" id="PTHR30290:SF10">
    <property type="entry name" value="PERIPLASMIC OLIGOPEPTIDE-BINDING PROTEIN-RELATED"/>
    <property type="match status" value="1"/>
</dbReference>
<dbReference type="RefSeq" id="WP_326021885.1">
    <property type="nucleotide sequence ID" value="NZ_JAOZYC010000164.1"/>
</dbReference>
<dbReference type="PROSITE" id="PS51257">
    <property type="entry name" value="PROKAR_LIPOPROTEIN"/>
    <property type="match status" value="1"/>
</dbReference>
<accession>A0ABU6FHU2</accession>
<evidence type="ECO:0000313" key="8">
    <source>
        <dbReference type="Proteomes" id="UP001354931"/>
    </source>
</evidence>
<feature type="signal peptide" evidence="5">
    <location>
        <begin position="1"/>
        <end position="31"/>
    </location>
</feature>
<dbReference type="Pfam" id="PF00496">
    <property type="entry name" value="SBP_bac_5"/>
    <property type="match status" value="1"/>
</dbReference>
<gene>
    <name evidence="7" type="ORF">OKJ99_33505</name>
</gene>
<dbReference type="Proteomes" id="UP001354931">
    <property type="component" value="Unassembled WGS sequence"/>
</dbReference>
<keyword evidence="4 5" id="KW-0732">Signal</keyword>
<evidence type="ECO:0000256" key="3">
    <source>
        <dbReference type="ARBA" id="ARBA00022448"/>
    </source>
</evidence>
<dbReference type="Gene3D" id="3.10.105.10">
    <property type="entry name" value="Dipeptide-binding Protein, Domain 3"/>
    <property type="match status" value="1"/>
</dbReference>
<evidence type="ECO:0000256" key="1">
    <source>
        <dbReference type="ARBA" id="ARBA00004196"/>
    </source>
</evidence>
<comment type="caution">
    <text evidence="7">The sequence shown here is derived from an EMBL/GenBank/DDBJ whole genome shotgun (WGS) entry which is preliminary data.</text>
</comment>
<sequence length="516" mass="56906">MSKDRRGGRPARTAASLLACCLLLMATACSAGSTAAGSRPEGPGDSLAIGVTAEPANLDFTKTDGAAIPQALLYNVYENLVKLDQHGRIRPALARSWELSKDRRTYTFHLTKDAKFSNGAPFTAEDAKFSIERVVPKWTVALKAQMSVVDRVRAVSRDELKVSLKRPSNDWLYRMTTRTGAMFSRTGVDKLATDPVGTGPYELKRWNRGDSLTLARRPDYWGPAPHFDTVTLKYFKDPTAMNNALLTGTIDVIGAMQSPDSLYRFENNPKYRVIEGSTNGEVMLSLNNGSGPMKSRKARQAVRYAIDHQALVDTCWGGRGKLIGSMVPPTDPWYQDLTDLYPYDRDKARRLLKESGEGGRTLRLRIPTLPYAAACGTVVKSQLEQAGFKVELSQLEFPAAWLSTVFKNADYDMTIMSHVEPRDMPAVFGDKNYYTRYDNPAFRELLAKADTGSQKEQTAKMRAAARTLSKDAAADWLFLLPNLMVSDADITGLPVNSVTESLDLTGLSRSGRTDGS</sequence>
<organism evidence="7 8">
    <name type="scientific">Streptomyces endophyticus</name>
    <dbReference type="NCBI Taxonomy" id="714166"/>
    <lineage>
        <taxon>Bacteria</taxon>
        <taxon>Bacillati</taxon>
        <taxon>Actinomycetota</taxon>
        <taxon>Actinomycetes</taxon>
        <taxon>Kitasatosporales</taxon>
        <taxon>Streptomycetaceae</taxon>
        <taxon>Streptomyces</taxon>
    </lineage>
</organism>
<reference evidence="7 8" key="1">
    <citation type="submission" date="2022-10" db="EMBL/GenBank/DDBJ databases">
        <authorList>
            <person name="Xie J."/>
            <person name="Shen N."/>
        </authorList>
    </citation>
    <scope>NUCLEOTIDE SEQUENCE [LARGE SCALE GENOMIC DNA]</scope>
    <source>
        <strain evidence="7 8">YIM65594</strain>
    </source>
</reference>
<dbReference type="Gene3D" id="3.40.190.10">
    <property type="entry name" value="Periplasmic binding protein-like II"/>
    <property type="match status" value="1"/>
</dbReference>
<evidence type="ECO:0000313" key="7">
    <source>
        <dbReference type="EMBL" id="MEB8342421.1"/>
    </source>
</evidence>
<feature type="domain" description="Solute-binding protein family 5" evidence="6">
    <location>
        <begin position="89"/>
        <end position="420"/>
    </location>
</feature>
<evidence type="ECO:0000256" key="4">
    <source>
        <dbReference type="ARBA" id="ARBA00022729"/>
    </source>
</evidence>
<comment type="subcellular location">
    <subcellularLocation>
        <location evidence="1">Cell envelope</location>
    </subcellularLocation>
</comment>
<evidence type="ECO:0000256" key="5">
    <source>
        <dbReference type="SAM" id="SignalP"/>
    </source>
</evidence>
<comment type="similarity">
    <text evidence="2">Belongs to the bacterial solute-binding protein 5 family.</text>
</comment>